<dbReference type="EMBL" id="SNRY01000073">
    <property type="protein sequence ID" value="KAA6348242.1"/>
    <property type="molecule type" value="Genomic_DNA"/>
</dbReference>
<accession>A0A5J4SQY3</accession>
<keyword evidence="5" id="KW-0378">Hydrolase</keyword>
<dbReference type="PROSITE" id="PS50893">
    <property type="entry name" value="ABC_TRANSPORTER_2"/>
    <property type="match status" value="1"/>
</dbReference>
<dbReference type="CDD" id="cd03255">
    <property type="entry name" value="ABC_MJ0796_LolCDE_FtsE"/>
    <property type="match status" value="1"/>
</dbReference>
<evidence type="ECO:0000313" key="5">
    <source>
        <dbReference type="EMBL" id="KAA6348242.1"/>
    </source>
</evidence>
<dbReference type="InterPro" id="IPR015854">
    <property type="entry name" value="ABC_transpr_LolD-like"/>
</dbReference>
<dbReference type="Gene3D" id="3.40.50.300">
    <property type="entry name" value="P-loop containing nucleotide triphosphate hydrolases"/>
    <property type="match status" value="1"/>
</dbReference>
<evidence type="ECO:0000256" key="2">
    <source>
        <dbReference type="ARBA" id="ARBA00022741"/>
    </source>
</evidence>
<protein>
    <submittedName>
        <fullName evidence="5">Lipoprotein-releasing system ATP-binding protein LolD</fullName>
        <ecNumber evidence="5">3.6.3.-</ecNumber>
    </submittedName>
</protein>
<evidence type="ECO:0000256" key="3">
    <source>
        <dbReference type="ARBA" id="ARBA00022840"/>
    </source>
</evidence>
<dbReference type="Pfam" id="PF00005">
    <property type="entry name" value="ABC_tran"/>
    <property type="match status" value="1"/>
</dbReference>
<name>A0A5J4SQY3_9ZZZZ</name>
<evidence type="ECO:0000256" key="1">
    <source>
        <dbReference type="ARBA" id="ARBA00022448"/>
    </source>
</evidence>
<dbReference type="GO" id="GO:0022857">
    <property type="term" value="F:transmembrane transporter activity"/>
    <property type="evidence" value="ECO:0007669"/>
    <property type="project" value="TreeGrafter"/>
</dbReference>
<comment type="caution">
    <text evidence="5">The sequence shown here is derived from an EMBL/GenBank/DDBJ whole genome shotgun (WGS) entry which is preliminary data.</text>
</comment>
<dbReference type="InterPro" id="IPR003439">
    <property type="entry name" value="ABC_transporter-like_ATP-bd"/>
</dbReference>
<dbReference type="GO" id="GO:0016887">
    <property type="term" value="F:ATP hydrolysis activity"/>
    <property type="evidence" value="ECO:0007669"/>
    <property type="project" value="InterPro"/>
</dbReference>
<gene>
    <name evidence="5" type="ORF">EZS27_004310</name>
</gene>
<keyword evidence="3 5" id="KW-0067">ATP-binding</keyword>
<dbReference type="GO" id="GO:0005524">
    <property type="term" value="F:ATP binding"/>
    <property type="evidence" value="ECO:0007669"/>
    <property type="project" value="UniProtKB-KW"/>
</dbReference>
<sequence>MSILHLSHITKSYPDGEHTRNEVLRDINMEVDAGAFIAITGASGSGKTTLLSILGLLIPPDGGSYRLDGEETFAPSVDRTVIRNRKIGFVFQEHRLLPQYTALDNILLPTLAFQRQADASQITYARQLMELTGIAALERKYPPTLSGGESSRTALCRALVMKPVLLLADEPTGQLDAVSSQTIVSLLRQINKELGTTILMVTHSPEVAATTHHIQTLENGIIK</sequence>
<dbReference type="InterPro" id="IPR017911">
    <property type="entry name" value="MacB-like_ATP-bd"/>
</dbReference>
<dbReference type="AlphaFoldDB" id="A0A5J4SQY3"/>
<dbReference type="SMART" id="SM00382">
    <property type="entry name" value="AAA"/>
    <property type="match status" value="1"/>
</dbReference>
<dbReference type="PANTHER" id="PTHR24220">
    <property type="entry name" value="IMPORT ATP-BINDING PROTEIN"/>
    <property type="match status" value="1"/>
</dbReference>
<organism evidence="5">
    <name type="scientific">termite gut metagenome</name>
    <dbReference type="NCBI Taxonomy" id="433724"/>
    <lineage>
        <taxon>unclassified sequences</taxon>
        <taxon>metagenomes</taxon>
        <taxon>organismal metagenomes</taxon>
    </lineage>
</organism>
<dbReference type="InterPro" id="IPR027417">
    <property type="entry name" value="P-loop_NTPase"/>
</dbReference>
<reference evidence="5" key="1">
    <citation type="submission" date="2019-03" db="EMBL/GenBank/DDBJ databases">
        <title>Single cell metagenomics reveals metabolic interactions within the superorganism composed of flagellate Streblomastix strix and complex community of Bacteroidetes bacteria on its surface.</title>
        <authorList>
            <person name="Treitli S.C."/>
            <person name="Kolisko M."/>
            <person name="Husnik F."/>
            <person name="Keeling P."/>
            <person name="Hampl V."/>
        </authorList>
    </citation>
    <scope>NUCLEOTIDE SEQUENCE</scope>
    <source>
        <strain evidence="5">STM</strain>
    </source>
</reference>
<keyword evidence="2" id="KW-0547">Nucleotide-binding</keyword>
<dbReference type="EC" id="3.6.3.-" evidence="5"/>
<proteinExistence type="predicted"/>
<dbReference type="GO" id="GO:0005886">
    <property type="term" value="C:plasma membrane"/>
    <property type="evidence" value="ECO:0007669"/>
    <property type="project" value="TreeGrafter"/>
</dbReference>
<evidence type="ECO:0000259" key="4">
    <source>
        <dbReference type="PROSITE" id="PS50893"/>
    </source>
</evidence>
<keyword evidence="5" id="KW-0449">Lipoprotein</keyword>
<dbReference type="InterPro" id="IPR003593">
    <property type="entry name" value="AAA+_ATPase"/>
</dbReference>
<dbReference type="SUPFAM" id="SSF52540">
    <property type="entry name" value="P-loop containing nucleoside triphosphate hydrolases"/>
    <property type="match status" value="1"/>
</dbReference>
<keyword evidence="1" id="KW-0813">Transport</keyword>
<feature type="domain" description="ABC transporter" evidence="4">
    <location>
        <begin position="4"/>
        <end position="223"/>
    </location>
</feature>